<feature type="region of interest" description="Disordered" evidence="7">
    <location>
        <begin position="101"/>
        <end position="143"/>
    </location>
</feature>
<evidence type="ECO:0000313" key="10">
    <source>
        <dbReference type="Proteomes" id="UP001596096"/>
    </source>
</evidence>
<keyword evidence="10" id="KW-1185">Reference proteome</keyword>
<protein>
    <recommendedName>
        <fullName evidence="3 6">peptidylprolyl isomerase</fullName>
        <ecNumber evidence="3 6">5.2.1.8</ecNumber>
    </recommendedName>
</protein>
<feature type="compositionally biased region" description="Low complexity" evidence="7">
    <location>
        <begin position="106"/>
        <end position="128"/>
    </location>
</feature>
<accession>A0ABW1BX90</accession>
<dbReference type="PANTHER" id="PTHR43811:SF19">
    <property type="entry name" value="39 KDA FK506-BINDING NUCLEAR PROTEIN"/>
    <property type="match status" value="1"/>
</dbReference>
<dbReference type="EMBL" id="JBHSNW010000011">
    <property type="protein sequence ID" value="MFC5817921.1"/>
    <property type="molecule type" value="Genomic_DNA"/>
</dbReference>
<dbReference type="RefSeq" id="WP_219545720.1">
    <property type="nucleotide sequence ID" value="NZ_JAHKRN010000018.1"/>
</dbReference>
<sequence length="368" mass="36661">MTEPRVAGSFGARPTITFPTGPPPAEPHVGEPATGHGAPLEPGGVAVVQYTAHLWDGRENRLVESTFNRGTPAALPLGALPAGLDAALRGRRAGSRVTAAIPLRDGTPGPTITGTKGRPETGGPAFTAGPGGPQDVRPRGPQDVTFPSEAAQEAHRAGKHAPGIGPMAAGQWAGSPPAAHAAARVMEGPATAASQGGVDPAAVEGRPGDGGRVDLFYVVDILGAHAGDAAVEADAGAVAGVSVGAGAAPGVTIPDVAPPGGFAAAVLGRGTGPAVEAGRLLVVQYVAAAWSDRRIVTSTWERGRPEAFTVGDGSLIRGWNRALTEVPAGSRVAMVVPPDDGYGATGQPGLGIGPEETLVYVVDVLAAY</sequence>
<dbReference type="Proteomes" id="UP001596096">
    <property type="component" value="Unassembled WGS sequence"/>
</dbReference>
<feature type="region of interest" description="Disordered" evidence="7">
    <location>
        <begin position="1"/>
        <end position="37"/>
    </location>
</feature>
<evidence type="ECO:0000256" key="5">
    <source>
        <dbReference type="ARBA" id="ARBA00023235"/>
    </source>
</evidence>
<dbReference type="PROSITE" id="PS50059">
    <property type="entry name" value="FKBP_PPIASE"/>
    <property type="match status" value="2"/>
</dbReference>
<evidence type="ECO:0000256" key="1">
    <source>
        <dbReference type="ARBA" id="ARBA00000971"/>
    </source>
</evidence>
<comment type="caution">
    <text evidence="9">The sequence shown here is derived from an EMBL/GenBank/DDBJ whole genome shotgun (WGS) entry which is preliminary data.</text>
</comment>
<keyword evidence="4 6" id="KW-0697">Rotamase</keyword>
<feature type="domain" description="PPIase FKBP-type" evidence="8">
    <location>
        <begin position="278"/>
        <end position="368"/>
    </location>
</feature>
<dbReference type="PANTHER" id="PTHR43811">
    <property type="entry name" value="FKBP-TYPE PEPTIDYL-PROLYL CIS-TRANS ISOMERASE FKPA"/>
    <property type="match status" value="1"/>
</dbReference>
<dbReference type="Pfam" id="PF00254">
    <property type="entry name" value="FKBP_C"/>
    <property type="match status" value="1"/>
</dbReference>
<dbReference type="GO" id="GO:0003755">
    <property type="term" value="F:peptidyl-prolyl cis-trans isomerase activity"/>
    <property type="evidence" value="ECO:0007669"/>
    <property type="project" value="UniProtKB-EC"/>
</dbReference>
<evidence type="ECO:0000313" key="9">
    <source>
        <dbReference type="EMBL" id="MFC5817921.1"/>
    </source>
</evidence>
<comment type="catalytic activity">
    <reaction evidence="1 6">
        <text>[protein]-peptidylproline (omega=180) = [protein]-peptidylproline (omega=0)</text>
        <dbReference type="Rhea" id="RHEA:16237"/>
        <dbReference type="Rhea" id="RHEA-COMP:10747"/>
        <dbReference type="Rhea" id="RHEA-COMP:10748"/>
        <dbReference type="ChEBI" id="CHEBI:83833"/>
        <dbReference type="ChEBI" id="CHEBI:83834"/>
        <dbReference type="EC" id="5.2.1.8"/>
    </reaction>
</comment>
<name>A0ABW1BX90_9ACTN</name>
<evidence type="ECO:0000259" key="8">
    <source>
        <dbReference type="PROSITE" id="PS50059"/>
    </source>
</evidence>
<feature type="domain" description="PPIase FKBP-type" evidence="8">
    <location>
        <begin position="43"/>
        <end position="102"/>
    </location>
</feature>
<dbReference type="InterPro" id="IPR001179">
    <property type="entry name" value="PPIase_FKBP_dom"/>
</dbReference>
<evidence type="ECO:0000256" key="3">
    <source>
        <dbReference type="ARBA" id="ARBA00013194"/>
    </source>
</evidence>
<gene>
    <name evidence="9" type="ORF">ACFPUY_22705</name>
</gene>
<evidence type="ECO:0000256" key="4">
    <source>
        <dbReference type="ARBA" id="ARBA00023110"/>
    </source>
</evidence>
<keyword evidence="5 6" id="KW-0413">Isomerase</keyword>
<evidence type="ECO:0000256" key="2">
    <source>
        <dbReference type="ARBA" id="ARBA00006577"/>
    </source>
</evidence>
<reference evidence="10" key="1">
    <citation type="journal article" date="2019" name="Int. J. Syst. Evol. Microbiol.">
        <title>The Global Catalogue of Microorganisms (GCM) 10K type strain sequencing project: providing services to taxonomists for standard genome sequencing and annotation.</title>
        <authorList>
            <consortium name="The Broad Institute Genomics Platform"/>
            <consortium name="The Broad Institute Genome Sequencing Center for Infectious Disease"/>
            <person name="Wu L."/>
            <person name="Ma J."/>
        </authorList>
    </citation>
    <scope>NUCLEOTIDE SEQUENCE [LARGE SCALE GENOMIC DNA]</scope>
    <source>
        <strain evidence="10">CGMCC 4.7106</strain>
    </source>
</reference>
<organism evidence="9 10">
    <name type="scientific">Nonomuraea harbinensis</name>
    <dbReference type="NCBI Taxonomy" id="1286938"/>
    <lineage>
        <taxon>Bacteria</taxon>
        <taxon>Bacillati</taxon>
        <taxon>Actinomycetota</taxon>
        <taxon>Actinomycetes</taxon>
        <taxon>Streptosporangiales</taxon>
        <taxon>Streptosporangiaceae</taxon>
        <taxon>Nonomuraea</taxon>
    </lineage>
</organism>
<comment type="similarity">
    <text evidence="2">Belongs to the FKBP-type PPIase family.</text>
</comment>
<proteinExistence type="inferred from homology"/>
<evidence type="ECO:0000256" key="7">
    <source>
        <dbReference type="SAM" id="MobiDB-lite"/>
    </source>
</evidence>
<evidence type="ECO:0000256" key="6">
    <source>
        <dbReference type="PROSITE-ProRule" id="PRU00277"/>
    </source>
</evidence>
<dbReference type="EC" id="5.2.1.8" evidence="3 6"/>